<name>A0A9P1DN89_9DINO</name>
<reference evidence="2" key="1">
    <citation type="submission" date="2022-10" db="EMBL/GenBank/DDBJ databases">
        <authorList>
            <person name="Chen Y."/>
            <person name="Dougan E. K."/>
            <person name="Chan C."/>
            <person name="Rhodes N."/>
            <person name="Thang M."/>
        </authorList>
    </citation>
    <scope>NUCLEOTIDE SEQUENCE</scope>
</reference>
<evidence type="ECO:0000313" key="2">
    <source>
        <dbReference type="EMBL" id="CAI4013193.1"/>
    </source>
</evidence>
<evidence type="ECO:0000313" key="3">
    <source>
        <dbReference type="EMBL" id="CAL1166568.1"/>
    </source>
</evidence>
<protein>
    <submittedName>
        <fullName evidence="2">Uncharacterized protein</fullName>
    </submittedName>
</protein>
<evidence type="ECO:0000256" key="1">
    <source>
        <dbReference type="SAM" id="MobiDB-lite"/>
    </source>
</evidence>
<reference evidence="3" key="2">
    <citation type="submission" date="2024-04" db="EMBL/GenBank/DDBJ databases">
        <authorList>
            <person name="Chen Y."/>
            <person name="Shah S."/>
            <person name="Dougan E. K."/>
            <person name="Thang M."/>
            <person name="Chan C."/>
        </authorList>
    </citation>
    <scope>NUCLEOTIDE SEQUENCE [LARGE SCALE GENOMIC DNA]</scope>
</reference>
<dbReference type="AlphaFoldDB" id="A0A9P1DN89"/>
<gene>
    <name evidence="2" type="ORF">C1SCF055_LOCUS38184</name>
</gene>
<dbReference type="EMBL" id="CAMXCT030005757">
    <property type="protein sequence ID" value="CAL4800505.1"/>
    <property type="molecule type" value="Genomic_DNA"/>
</dbReference>
<comment type="caution">
    <text evidence="2">The sequence shown here is derived from an EMBL/GenBank/DDBJ whole genome shotgun (WGS) entry which is preliminary data.</text>
</comment>
<dbReference type="EMBL" id="CAMXCT020005757">
    <property type="protein sequence ID" value="CAL1166568.1"/>
    <property type="molecule type" value="Genomic_DNA"/>
</dbReference>
<dbReference type="Proteomes" id="UP001152797">
    <property type="component" value="Unassembled WGS sequence"/>
</dbReference>
<sequence>MDAESPALCQDELAELQALCRSQATRIVQLENLCTQQKARIQELESERAKTSAPSAVVSRAGLLASPRNSLGRRHSDTVTPVTMTPLASPRPPGPSEALQRAQDLADLWGQRRLIWSGMGLV</sequence>
<feature type="region of interest" description="Disordered" evidence="1">
    <location>
        <begin position="45"/>
        <end position="98"/>
    </location>
</feature>
<keyword evidence="4" id="KW-1185">Reference proteome</keyword>
<evidence type="ECO:0000313" key="4">
    <source>
        <dbReference type="Proteomes" id="UP001152797"/>
    </source>
</evidence>
<organism evidence="2">
    <name type="scientific">Cladocopium goreaui</name>
    <dbReference type="NCBI Taxonomy" id="2562237"/>
    <lineage>
        <taxon>Eukaryota</taxon>
        <taxon>Sar</taxon>
        <taxon>Alveolata</taxon>
        <taxon>Dinophyceae</taxon>
        <taxon>Suessiales</taxon>
        <taxon>Symbiodiniaceae</taxon>
        <taxon>Cladocopium</taxon>
    </lineage>
</organism>
<dbReference type="EMBL" id="CAMXCT010005757">
    <property type="protein sequence ID" value="CAI4013193.1"/>
    <property type="molecule type" value="Genomic_DNA"/>
</dbReference>
<accession>A0A9P1DN89</accession>
<proteinExistence type="predicted"/>